<feature type="region of interest" description="Disordered" evidence="2">
    <location>
        <begin position="469"/>
        <end position="499"/>
    </location>
</feature>
<feature type="compositionally biased region" description="Low complexity" evidence="2">
    <location>
        <begin position="101"/>
        <end position="113"/>
    </location>
</feature>
<dbReference type="GO" id="GO:0005730">
    <property type="term" value="C:nucleolus"/>
    <property type="evidence" value="ECO:0007669"/>
    <property type="project" value="TreeGrafter"/>
</dbReference>
<proteinExistence type="inferred from homology"/>
<feature type="compositionally biased region" description="Basic and acidic residues" evidence="2">
    <location>
        <begin position="469"/>
        <end position="482"/>
    </location>
</feature>
<dbReference type="PANTHER" id="PTHR15565">
    <property type="entry name" value="AATF PROTEIN APOPTOSIS ANTAGONIZING TRANSCRIPTION FACTOR"/>
    <property type="match status" value="1"/>
</dbReference>
<feature type="region of interest" description="Disordered" evidence="2">
    <location>
        <begin position="1"/>
        <end position="218"/>
    </location>
</feature>
<feature type="compositionally biased region" description="Gly residues" evidence="2">
    <location>
        <begin position="133"/>
        <end position="142"/>
    </location>
</feature>
<dbReference type="InterPro" id="IPR025160">
    <property type="entry name" value="AATF"/>
</dbReference>
<evidence type="ECO:0000313" key="6">
    <source>
        <dbReference type="Proteomes" id="UP001055712"/>
    </source>
</evidence>
<dbReference type="AlphaFoldDB" id="A0A9D4TRI3"/>
<comment type="caution">
    <text evidence="5">The sequence shown here is derived from an EMBL/GenBank/DDBJ whole genome shotgun (WGS) entry which is preliminary data.</text>
</comment>
<sequence>MPKKKSLADELADLLNPAPAKEFDPEADVFGAGPTLEESEDEGLAAEAKAGRRGKEGSRMRGEIVMEGKAYAGRRSSRAALFGDDGGSVGGSEEEAEEEQGVAPAAAIPSEGDSGSEEEGEEEGEEEAQGEGWLNGHGGANGGSSSSEDEEGGGEAPEVAAAGSGGRTRRRGAAPLAAADGGAGSSDEEEEEEEEQEEQGEQEEEEQDGLAGGGAAGVVAADEAAELAALEKEYEAMQQDEQTAVAGLRERAGKERKKALAVQAQTSVWQRGLEARILLQRALAGANRLPQGRMQAAAAAADDELAAAFGGLAADASALLADLLSLLRALAAQNPAIADAATAAAGAEEEGSDTPAASKRARHADPAATAAAAAEGEEAGGKAAAAWRQLDEAYAAFAPFRDASIDRWHRKTVLTTGGTALRGGQLRALNQSVSTQVAALMQDPGKVLRRTHVTRAAQQAEQHRVLCPDPDTHQAKRWRGDDGAEESEVNGVDEERDPETFDDSEFYQTLLREFLEASSDVAAAGNWRTGPKQRKAVDRRASKGRRLRYHVHDKLVSFMAPVELDAPQFAPQLFSHLFGGGGAK</sequence>
<reference evidence="5" key="1">
    <citation type="journal article" date="2019" name="Plant J.">
        <title>Chlorella vulgaris genome assembly and annotation reveals the molecular basis for metabolic acclimation to high light conditions.</title>
        <authorList>
            <person name="Cecchin M."/>
            <person name="Marcolungo L."/>
            <person name="Rossato M."/>
            <person name="Girolomoni L."/>
            <person name="Cosentino E."/>
            <person name="Cuine S."/>
            <person name="Li-Beisson Y."/>
            <person name="Delledonne M."/>
            <person name="Ballottari M."/>
        </authorList>
    </citation>
    <scope>NUCLEOTIDE SEQUENCE</scope>
    <source>
        <strain evidence="5">211/11P</strain>
    </source>
</reference>
<gene>
    <name evidence="5" type="ORF">D9Q98_004261</name>
</gene>
<dbReference type="PANTHER" id="PTHR15565:SF0">
    <property type="entry name" value="PROTEIN AATF"/>
    <property type="match status" value="1"/>
</dbReference>
<dbReference type="Pfam" id="PF13339">
    <property type="entry name" value="AATF-Che1"/>
    <property type="match status" value="1"/>
</dbReference>
<evidence type="ECO:0000313" key="5">
    <source>
        <dbReference type="EMBL" id="KAI3432718.1"/>
    </source>
</evidence>
<evidence type="ECO:0000256" key="1">
    <source>
        <dbReference type="ARBA" id="ARBA00008966"/>
    </source>
</evidence>
<feature type="compositionally biased region" description="Acidic residues" evidence="2">
    <location>
        <begin position="186"/>
        <end position="208"/>
    </location>
</feature>
<dbReference type="Pfam" id="PF08164">
    <property type="entry name" value="TRAUB"/>
    <property type="match status" value="1"/>
</dbReference>
<feature type="region of interest" description="Disordered" evidence="2">
    <location>
        <begin position="343"/>
        <end position="376"/>
    </location>
</feature>
<protein>
    <submittedName>
        <fullName evidence="5">Uncharacterized protein</fullName>
    </submittedName>
</protein>
<feature type="domain" description="AATF leucine zipper-containing" evidence="4">
    <location>
        <begin position="256"/>
        <end position="411"/>
    </location>
</feature>
<dbReference type="Proteomes" id="UP001055712">
    <property type="component" value="Unassembled WGS sequence"/>
</dbReference>
<reference evidence="5" key="2">
    <citation type="submission" date="2020-11" db="EMBL/GenBank/DDBJ databases">
        <authorList>
            <person name="Cecchin M."/>
            <person name="Marcolungo L."/>
            <person name="Rossato M."/>
            <person name="Girolomoni L."/>
            <person name="Cosentino E."/>
            <person name="Cuine S."/>
            <person name="Li-Beisson Y."/>
            <person name="Delledonne M."/>
            <person name="Ballottari M."/>
        </authorList>
    </citation>
    <scope>NUCLEOTIDE SEQUENCE</scope>
    <source>
        <strain evidence="5">211/11P</strain>
        <tissue evidence="5">Whole cell</tissue>
    </source>
</reference>
<comment type="similarity">
    <text evidence="1">Belongs to the AATF family.</text>
</comment>
<keyword evidence="6" id="KW-1185">Reference proteome</keyword>
<feature type="compositionally biased region" description="Acidic residues" evidence="2">
    <location>
        <begin position="483"/>
        <end position="499"/>
    </location>
</feature>
<evidence type="ECO:0000259" key="3">
    <source>
        <dbReference type="Pfam" id="PF08164"/>
    </source>
</evidence>
<dbReference type="InterPro" id="IPR012617">
    <property type="entry name" value="AATF_C"/>
</dbReference>
<organism evidence="5 6">
    <name type="scientific">Chlorella vulgaris</name>
    <name type="common">Green alga</name>
    <dbReference type="NCBI Taxonomy" id="3077"/>
    <lineage>
        <taxon>Eukaryota</taxon>
        <taxon>Viridiplantae</taxon>
        <taxon>Chlorophyta</taxon>
        <taxon>core chlorophytes</taxon>
        <taxon>Trebouxiophyceae</taxon>
        <taxon>Chlorellales</taxon>
        <taxon>Chlorellaceae</taxon>
        <taxon>Chlorella clade</taxon>
        <taxon>Chlorella</taxon>
    </lineage>
</organism>
<dbReference type="InterPro" id="IPR039223">
    <property type="entry name" value="AATF/Bfr2"/>
</dbReference>
<accession>A0A9D4TRI3</accession>
<evidence type="ECO:0000259" key="4">
    <source>
        <dbReference type="Pfam" id="PF13339"/>
    </source>
</evidence>
<feature type="compositionally biased region" description="Acidic residues" evidence="2">
    <location>
        <begin position="114"/>
        <end position="129"/>
    </location>
</feature>
<feature type="compositionally biased region" description="Basic and acidic residues" evidence="2">
    <location>
        <begin position="49"/>
        <end position="66"/>
    </location>
</feature>
<dbReference type="EMBL" id="SIDB01000005">
    <property type="protein sequence ID" value="KAI3432718.1"/>
    <property type="molecule type" value="Genomic_DNA"/>
</dbReference>
<dbReference type="OrthoDB" id="5783963at2759"/>
<name>A0A9D4TRI3_CHLVU</name>
<feature type="domain" description="Apoptosis-antagonizing transcription factor C-terminal" evidence="3">
    <location>
        <begin position="507"/>
        <end position="578"/>
    </location>
</feature>
<evidence type="ECO:0000256" key="2">
    <source>
        <dbReference type="SAM" id="MobiDB-lite"/>
    </source>
</evidence>